<keyword evidence="4" id="KW-1185">Reference proteome</keyword>
<evidence type="ECO:0000256" key="1">
    <source>
        <dbReference type="SAM" id="Phobius"/>
    </source>
</evidence>
<organism evidence="3 4">
    <name type="scientific">Marinilactibacillus piezotolerans</name>
    <dbReference type="NCBI Taxonomy" id="258723"/>
    <lineage>
        <taxon>Bacteria</taxon>
        <taxon>Bacillati</taxon>
        <taxon>Bacillota</taxon>
        <taxon>Bacilli</taxon>
        <taxon>Lactobacillales</taxon>
        <taxon>Carnobacteriaceae</taxon>
        <taxon>Marinilactibacillus</taxon>
    </lineage>
</organism>
<accession>A0A1I3ZFC7</accession>
<sequence>MDIRKVDSKVIKLWRIKAVLQVVTSSIVVLAALGSLHFFAELTIPRWMIIVALSLIFISSIFFIFLLPDLKGKYWRYSFDNDRIMLKTGVWFRNKVTIPMIRIQNIESNVGPIAKKFNLTSLRITTASTTYKLPEINSQEALKLQKWIQQIIQKTI</sequence>
<dbReference type="Proteomes" id="UP000199589">
    <property type="component" value="Unassembled WGS sequence"/>
</dbReference>
<evidence type="ECO:0000313" key="3">
    <source>
        <dbReference type="EMBL" id="SFK42682.1"/>
    </source>
</evidence>
<dbReference type="EMBL" id="FOSJ01000033">
    <property type="protein sequence ID" value="SFK42682.1"/>
    <property type="molecule type" value="Genomic_DNA"/>
</dbReference>
<reference evidence="4" key="1">
    <citation type="submission" date="2016-10" db="EMBL/GenBank/DDBJ databases">
        <authorList>
            <person name="Varghese N."/>
            <person name="Submissions S."/>
        </authorList>
    </citation>
    <scope>NUCLEOTIDE SEQUENCE [LARGE SCALE GENOMIC DNA]</scope>
    <source>
        <strain evidence="4">DSM 16108</strain>
    </source>
</reference>
<evidence type="ECO:0000259" key="2">
    <source>
        <dbReference type="Pfam" id="PF03703"/>
    </source>
</evidence>
<feature type="transmembrane region" description="Helical" evidence="1">
    <location>
        <begin position="20"/>
        <end position="40"/>
    </location>
</feature>
<dbReference type="RefSeq" id="WP_177206397.1">
    <property type="nucleotide sequence ID" value="NZ_FOSJ01000033.1"/>
</dbReference>
<keyword evidence="1" id="KW-0472">Membrane</keyword>
<dbReference type="PANTHER" id="PTHR34473:SF2">
    <property type="entry name" value="UPF0699 TRANSMEMBRANE PROTEIN YDBT"/>
    <property type="match status" value="1"/>
</dbReference>
<keyword evidence="1" id="KW-0812">Transmembrane</keyword>
<name>A0A1I3ZFC7_9LACT</name>
<feature type="domain" description="YdbS-like PH" evidence="2">
    <location>
        <begin position="74"/>
        <end position="148"/>
    </location>
</feature>
<evidence type="ECO:0000313" key="4">
    <source>
        <dbReference type="Proteomes" id="UP000199589"/>
    </source>
</evidence>
<dbReference type="PANTHER" id="PTHR34473">
    <property type="entry name" value="UPF0699 TRANSMEMBRANE PROTEIN YDBS"/>
    <property type="match status" value="1"/>
</dbReference>
<proteinExistence type="predicted"/>
<protein>
    <recommendedName>
        <fullName evidence="2">YdbS-like PH domain-containing protein</fullName>
    </recommendedName>
</protein>
<dbReference type="AlphaFoldDB" id="A0A1I3ZFC7"/>
<keyword evidence="1" id="KW-1133">Transmembrane helix</keyword>
<gene>
    <name evidence="3" type="ORF">SAMN04488569_10337</name>
</gene>
<feature type="transmembrane region" description="Helical" evidence="1">
    <location>
        <begin position="46"/>
        <end position="67"/>
    </location>
</feature>
<dbReference type="Pfam" id="PF03703">
    <property type="entry name" value="bPH_2"/>
    <property type="match status" value="1"/>
</dbReference>
<dbReference type="InterPro" id="IPR005182">
    <property type="entry name" value="YdbS-like_PH"/>
</dbReference>